<accession>A0ABD5RJ72</accession>
<dbReference type="EMBL" id="JBHSQH010000001">
    <property type="protein sequence ID" value="MFC5970234.1"/>
    <property type="molecule type" value="Genomic_DNA"/>
</dbReference>
<protein>
    <recommendedName>
        <fullName evidence="4">Lipoprotein</fullName>
    </recommendedName>
</protein>
<gene>
    <name evidence="2" type="ORF">ACFPYI_02715</name>
</gene>
<name>A0ABD5RJ72_9EURY</name>
<evidence type="ECO:0008006" key="4">
    <source>
        <dbReference type="Google" id="ProtNLM"/>
    </source>
</evidence>
<organism evidence="2 3">
    <name type="scientific">Halomarina salina</name>
    <dbReference type="NCBI Taxonomy" id="1872699"/>
    <lineage>
        <taxon>Archaea</taxon>
        <taxon>Methanobacteriati</taxon>
        <taxon>Methanobacteriota</taxon>
        <taxon>Stenosarchaea group</taxon>
        <taxon>Halobacteria</taxon>
        <taxon>Halobacteriales</taxon>
        <taxon>Natronomonadaceae</taxon>
        <taxon>Halomarina</taxon>
    </lineage>
</organism>
<dbReference type="Proteomes" id="UP001596099">
    <property type="component" value="Unassembled WGS sequence"/>
</dbReference>
<evidence type="ECO:0000313" key="3">
    <source>
        <dbReference type="Proteomes" id="UP001596099"/>
    </source>
</evidence>
<keyword evidence="3" id="KW-1185">Reference proteome</keyword>
<reference evidence="2 3" key="1">
    <citation type="journal article" date="2019" name="Int. J. Syst. Evol. Microbiol.">
        <title>The Global Catalogue of Microorganisms (GCM) 10K type strain sequencing project: providing services to taxonomists for standard genome sequencing and annotation.</title>
        <authorList>
            <consortium name="The Broad Institute Genomics Platform"/>
            <consortium name="The Broad Institute Genome Sequencing Center for Infectious Disease"/>
            <person name="Wu L."/>
            <person name="Ma J."/>
        </authorList>
    </citation>
    <scope>NUCLEOTIDE SEQUENCE [LARGE SCALE GENOMIC DNA]</scope>
    <source>
        <strain evidence="2 3">CGMCC 1.12543</strain>
    </source>
</reference>
<comment type="caution">
    <text evidence="2">The sequence shown here is derived from an EMBL/GenBank/DDBJ whole genome shotgun (WGS) entry which is preliminary data.</text>
</comment>
<proteinExistence type="predicted"/>
<dbReference type="RefSeq" id="WP_247418999.1">
    <property type="nucleotide sequence ID" value="NZ_JALLGW010000002.1"/>
</dbReference>
<dbReference type="PROSITE" id="PS51257">
    <property type="entry name" value="PROKAR_LIPOPROTEIN"/>
    <property type="match status" value="1"/>
</dbReference>
<evidence type="ECO:0000313" key="2">
    <source>
        <dbReference type="EMBL" id="MFC5970234.1"/>
    </source>
</evidence>
<sequence length="258" mass="27731">MRRLVPLSLVALLLLSGCMGGLGGTESTLTPEEADLPPGVNESGLQNASALAAEHNETAREVGIVLNATLTRQSVGPTESVRRVHTVMAAGGRPLNTTTATSKYDGNGTLMGQPTVIQRWGNESTVIGRSTLAQRAGVVTDPFPPQNRNAPTQARFYFASLGVANYTVDSVVERDGHTFTTLVANETTEKSGTVDARVLVDERGLIHEFTFHQDKGNDHEFHLEHRIIKTGPSPPERPDWAANVTEWPPENTTQNGSA</sequence>
<evidence type="ECO:0000256" key="1">
    <source>
        <dbReference type="SAM" id="MobiDB-lite"/>
    </source>
</evidence>
<feature type="region of interest" description="Disordered" evidence="1">
    <location>
        <begin position="230"/>
        <end position="258"/>
    </location>
</feature>
<dbReference type="AlphaFoldDB" id="A0ABD5RJ72"/>